<evidence type="ECO:0000256" key="4">
    <source>
        <dbReference type="ARBA" id="ARBA00023237"/>
    </source>
</evidence>
<accession>A0A5J4SZS9</accession>
<evidence type="ECO:0000259" key="5">
    <source>
        <dbReference type="Pfam" id="PF07980"/>
    </source>
</evidence>
<keyword evidence="2" id="KW-0732">Signal</keyword>
<evidence type="ECO:0000256" key="1">
    <source>
        <dbReference type="ARBA" id="ARBA00004442"/>
    </source>
</evidence>
<dbReference type="Pfam" id="PF07980">
    <property type="entry name" value="SusD_RagB"/>
    <property type="match status" value="1"/>
</dbReference>
<comment type="subcellular location">
    <subcellularLocation>
        <location evidence="1">Cell outer membrane</location>
    </subcellularLocation>
</comment>
<feature type="domain" description="RagB/SusD" evidence="5">
    <location>
        <begin position="383"/>
        <end position="689"/>
    </location>
</feature>
<gene>
    <name evidence="7" type="ORF">EZS27_000950</name>
</gene>
<name>A0A5J4SZS9_9ZZZZ</name>
<protein>
    <submittedName>
        <fullName evidence="7">RagB/SusD family nutrient uptake outer membrane protein</fullName>
    </submittedName>
</protein>
<evidence type="ECO:0000259" key="6">
    <source>
        <dbReference type="Pfam" id="PF14322"/>
    </source>
</evidence>
<reference evidence="7" key="1">
    <citation type="submission" date="2019-03" db="EMBL/GenBank/DDBJ databases">
        <title>Single cell metagenomics reveals metabolic interactions within the superorganism composed of flagellate Streblomastix strix and complex community of Bacteroidetes bacteria on its surface.</title>
        <authorList>
            <person name="Treitli S.C."/>
            <person name="Kolisko M."/>
            <person name="Husnik F."/>
            <person name="Keeling P."/>
            <person name="Hampl V."/>
        </authorList>
    </citation>
    <scope>NUCLEOTIDE SEQUENCE</scope>
    <source>
        <strain evidence="7">STM</strain>
    </source>
</reference>
<feature type="domain" description="SusD-like N-terminal" evidence="6">
    <location>
        <begin position="24"/>
        <end position="197"/>
    </location>
</feature>
<evidence type="ECO:0000256" key="3">
    <source>
        <dbReference type="ARBA" id="ARBA00023136"/>
    </source>
</evidence>
<dbReference type="SUPFAM" id="SSF48452">
    <property type="entry name" value="TPR-like"/>
    <property type="match status" value="1"/>
</dbReference>
<dbReference type="InterPro" id="IPR012944">
    <property type="entry name" value="SusD_RagB_dom"/>
</dbReference>
<evidence type="ECO:0000313" key="7">
    <source>
        <dbReference type="EMBL" id="KAA6351679.1"/>
    </source>
</evidence>
<organism evidence="7">
    <name type="scientific">termite gut metagenome</name>
    <dbReference type="NCBI Taxonomy" id="433724"/>
    <lineage>
        <taxon>unclassified sequences</taxon>
        <taxon>metagenomes</taxon>
        <taxon>organismal metagenomes</taxon>
    </lineage>
</organism>
<dbReference type="AlphaFoldDB" id="A0A5J4SZS9"/>
<dbReference type="GO" id="GO:0009279">
    <property type="term" value="C:cell outer membrane"/>
    <property type="evidence" value="ECO:0007669"/>
    <property type="project" value="UniProtKB-SubCell"/>
</dbReference>
<comment type="caution">
    <text evidence="7">The sequence shown here is derived from an EMBL/GenBank/DDBJ whole genome shotgun (WGS) entry which is preliminary data.</text>
</comment>
<dbReference type="Gene3D" id="1.25.40.390">
    <property type="match status" value="1"/>
</dbReference>
<dbReference type="Pfam" id="PF14322">
    <property type="entry name" value="SusD-like_3"/>
    <property type="match status" value="1"/>
</dbReference>
<dbReference type="EMBL" id="SNRY01000010">
    <property type="protein sequence ID" value="KAA6351679.1"/>
    <property type="molecule type" value="Genomic_DNA"/>
</dbReference>
<keyword evidence="4" id="KW-0998">Cell outer membrane</keyword>
<proteinExistence type="predicted"/>
<dbReference type="InterPro" id="IPR033985">
    <property type="entry name" value="SusD-like_N"/>
</dbReference>
<keyword evidence="3" id="KW-0472">Membrane</keyword>
<sequence length="694" mass="78525">MKNKLLLYIVTLIEGMVLTTACEDFLDTESLSNDSREYLCSNPTDARKMVNHIYSFFCEDSYSSRMSNNWMQNTDVEMALVSKEQAIAHNDRRGVWALNIGDFGDIRTSWEHNYNTIDFANQVIEGIEASDMYKAGDADMKQLLGEAYCLRAFRYFLLCNFWGDVPFSTTPSKYGENNNTPRVDKNIIYSHIIQDIINVEEDMKWADKMSSGVELMNREFAIGFIAKLALFRAGYSMQADGTMQRCRIDDQIKQVIYTDENDVKRSAKTSDDFYRVARAYCRKLIKLKDRALPTNFKGIFDAQINTASSPNNDVLFEIGFVQNGGGDVGWNIGLSVVGGSKGSGTTYTNLSPKYACSFDKEDQRYAVTCAPYRYLTESTQNAMGPFGISPAKWCRLDLITPTADKNTGINWPVLRYPDVLLMLAEADNEINGTPTNEAKTMLKRVRDRAFVNSSDFNKLLKVDIYIAGLTSYESFKKAIINERAWEFGGECIRKFDLIRWNYYSEAIVNTIDWITSVGINSQQLNKVNNELIYDKDKVIEDMGVASILYFGFDNGLLQFENDIFTLRKDKDIPYKNAVTIKDDEIKAGFTNTSNEKVPYRIDFARNFISVSDQDPTTKQPYGTDDNGDPIKKGIINESILYSWYGLTDGVIYNGLEDSSPLKTKPTPYVMPIPASKVTNSGGVLSNDGYGIRNK</sequence>
<dbReference type="InterPro" id="IPR011990">
    <property type="entry name" value="TPR-like_helical_dom_sf"/>
</dbReference>
<evidence type="ECO:0000256" key="2">
    <source>
        <dbReference type="ARBA" id="ARBA00022729"/>
    </source>
</evidence>